<accession>A0ABQ7JXF3</accession>
<dbReference type="EMBL" id="JAAAIM010000512">
    <property type="protein sequence ID" value="KAG0287193.1"/>
    <property type="molecule type" value="Genomic_DNA"/>
</dbReference>
<proteinExistence type="predicted"/>
<evidence type="ECO:0000313" key="1">
    <source>
        <dbReference type="EMBL" id="KAG0287193.1"/>
    </source>
</evidence>
<dbReference type="Proteomes" id="UP001194696">
    <property type="component" value="Unassembled WGS sequence"/>
</dbReference>
<keyword evidence="2" id="KW-1185">Reference proteome</keyword>
<sequence length="193" mass="20988">MAAMVASVAAYPYQERLTSGFHELTMQNECIPGVSVKEYHPFRLVSTPFQAGVSKLNNSNRVIAAYSSQGDATVLDLCVVSSELGCMAGMPSNCIYDNVEYRFRVESPVKGYLKVEGDGVIVVDSFHEGSGLNFFKLSPDAGLMIAHMVDGEPLVFQTHSSRQITLNPPVKGTAAQLFTIVIPNEIQHPTCLD</sequence>
<reference evidence="1 2" key="1">
    <citation type="journal article" date="2020" name="Fungal Divers.">
        <title>Resolving the Mortierellaceae phylogeny through synthesis of multi-gene phylogenetics and phylogenomics.</title>
        <authorList>
            <person name="Vandepol N."/>
            <person name="Liber J."/>
            <person name="Desiro A."/>
            <person name="Na H."/>
            <person name="Kennedy M."/>
            <person name="Barry K."/>
            <person name="Grigoriev I.V."/>
            <person name="Miller A.N."/>
            <person name="O'Donnell K."/>
            <person name="Stajich J.E."/>
            <person name="Bonito G."/>
        </authorList>
    </citation>
    <scope>NUCLEOTIDE SEQUENCE [LARGE SCALE GENOMIC DNA]</scope>
    <source>
        <strain evidence="1 2">AD045</strain>
    </source>
</reference>
<comment type="caution">
    <text evidence="1">The sequence shown here is derived from an EMBL/GenBank/DDBJ whole genome shotgun (WGS) entry which is preliminary data.</text>
</comment>
<organism evidence="1 2">
    <name type="scientific">Linnemannia gamsii</name>
    <dbReference type="NCBI Taxonomy" id="64522"/>
    <lineage>
        <taxon>Eukaryota</taxon>
        <taxon>Fungi</taxon>
        <taxon>Fungi incertae sedis</taxon>
        <taxon>Mucoromycota</taxon>
        <taxon>Mortierellomycotina</taxon>
        <taxon>Mortierellomycetes</taxon>
        <taxon>Mortierellales</taxon>
        <taxon>Mortierellaceae</taxon>
        <taxon>Linnemannia</taxon>
    </lineage>
</organism>
<name>A0ABQ7JXF3_9FUNG</name>
<protein>
    <submittedName>
        <fullName evidence="1">Uncharacterized protein</fullName>
    </submittedName>
</protein>
<gene>
    <name evidence="1" type="ORF">BGZ96_008872</name>
</gene>
<evidence type="ECO:0000313" key="2">
    <source>
        <dbReference type="Proteomes" id="UP001194696"/>
    </source>
</evidence>